<evidence type="ECO:0000313" key="2">
    <source>
        <dbReference type="Proteomes" id="UP001283361"/>
    </source>
</evidence>
<dbReference type="Proteomes" id="UP001283361">
    <property type="component" value="Unassembled WGS sequence"/>
</dbReference>
<comment type="caution">
    <text evidence="1">The sequence shown here is derived from an EMBL/GenBank/DDBJ whole genome shotgun (WGS) entry which is preliminary data.</text>
</comment>
<gene>
    <name evidence="1" type="ORF">RRG08_000645</name>
</gene>
<dbReference type="AlphaFoldDB" id="A0AAE0Y8E4"/>
<protein>
    <submittedName>
        <fullName evidence="1">Uncharacterized protein</fullName>
    </submittedName>
</protein>
<keyword evidence="2" id="KW-1185">Reference proteome</keyword>
<accession>A0AAE0Y8E4</accession>
<reference evidence="1" key="1">
    <citation type="journal article" date="2023" name="G3 (Bethesda)">
        <title>A reference genome for the long-term kleptoplast-retaining sea slug Elysia crispata morphotype clarki.</title>
        <authorList>
            <person name="Eastman K.E."/>
            <person name="Pendleton A.L."/>
            <person name="Shaikh M.A."/>
            <person name="Suttiyut T."/>
            <person name="Ogas R."/>
            <person name="Tomko P."/>
            <person name="Gavelis G."/>
            <person name="Widhalm J.R."/>
            <person name="Wisecaver J.H."/>
        </authorList>
    </citation>
    <scope>NUCLEOTIDE SEQUENCE</scope>
    <source>
        <strain evidence="1">ECLA1</strain>
    </source>
</reference>
<evidence type="ECO:0000313" key="1">
    <source>
        <dbReference type="EMBL" id="KAK3736901.1"/>
    </source>
</evidence>
<dbReference type="EMBL" id="JAWDGP010006684">
    <property type="protein sequence ID" value="KAK3736901.1"/>
    <property type="molecule type" value="Genomic_DNA"/>
</dbReference>
<proteinExistence type="predicted"/>
<sequence length="84" mass="9049">MSKNGKRIPTAAGYLSMTPMATAVFPKLPCEPPSLPFTPPNLGNCPYINCSMEHLTGKLIGPLQSLFCSNQLHQSTGDSLRLSE</sequence>
<name>A0AAE0Y8E4_9GAST</name>
<organism evidence="1 2">
    <name type="scientific">Elysia crispata</name>
    <name type="common">lettuce slug</name>
    <dbReference type="NCBI Taxonomy" id="231223"/>
    <lineage>
        <taxon>Eukaryota</taxon>
        <taxon>Metazoa</taxon>
        <taxon>Spiralia</taxon>
        <taxon>Lophotrochozoa</taxon>
        <taxon>Mollusca</taxon>
        <taxon>Gastropoda</taxon>
        <taxon>Heterobranchia</taxon>
        <taxon>Euthyneura</taxon>
        <taxon>Panpulmonata</taxon>
        <taxon>Sacoglossa</taxon>
        <taxon>Placobranchoidea</taxon>
        <taxon>Plakobranchidae</taxon>
        <taxon>Elysia</taxon>
    </lineage>
</organism>